<keyword evidence="3" id="KW-1185">Reference proteome</keyword>
<feature type="compositionally biased region" description="Basic and acidic residues" evidence="1">
    <location>
        <begin position="84"/>
        <end position="95"/>
    </location>
</feature>
<dbReference type="STRING" id="54.SAMN02745121_08254"/>
<dbReference type="AlphaFoldDB" id="A0A1I2HWX5"/>
<feature type="compositionally biased region" description="Basic and acidic residues" evidence="1">
    <location>
        <begin position="60"/>
        <end position="70"/>
    </location>
</feature>
<organism evidence="2 3">
    <name type="scientific">Nannocystis exedens</name>
    <dbReference type="NCBI Taxonomy" id="54"/>
    <lineage>
        <taxon>Bacteria</taxon>
        <taxon>Pseudomonadati</taxon>
        <taxon>Myxococcota</taxon>
        <taxon>Polyangia</taxon>
        <taxon>Nannocystales</taxon>
        <taxon>Nannocystaceae</taxon>
        <taxon>Nannocystis</taxon>
    </lineage>
</organism>
<evidence type="ECO:0000313" key="2">
    <source>
        <dbReference type="EMBL" id="SFF34028.1"/>
    </source>
</evidence>
<sequence>MKTQPDRSQQHPLQSGIRAGNDMAMSAIANRGDGSSRGRSEVARAPSPTEATFSRRRRAPTRDGIDERPPTRRIACRAALVRPRHGDSECPRRRI</sequence>
<feature type="region of interest" description="Disordered" evidence="1">
    <location>
        <begin position="1"/>
        <end position="95"/>
    </location>
</feature>
<dbReference type="Proteomes" id="UP000199400">
    <property type="component" value="Unassembled WGS sequence"/>
</dbReference>
<accession>A0A1I2HWX5</accession>
<evidence type="ECO:0000256" key="1">
    <source>
        <dbReference type="SAM" id="MobiDB-lite"/>
    </source>
</evidence>
<evidence type="ECO:0000313" key="3">
    <source>
        <dbReference type="Proteomes" id="UP000199400"/>
    </source>
</evidence>
<proteinExistence type="predicted"/>
<gene>
    <name evidence="2" type="ORF">SAMN02745121_08254</name>
</gene>
<dbReference type="EMBL" id="FOMX01000049">
    <property type="protein sequence ID" value="SFF34028.1"/>
    <property type="molecule type" value="Genomic_DNA"/>
</dbReference>
<name>A0A1I2HWX5_9BACT</name>
<reference evidence="3" key="1">
    <citation type="submission" date="2016-10" db="EMBL/GenBank/DDBJ databases">
        <authorList>
            <person name="Varghese N."/>
            <person name="Submissions S."/>
        </authorList>
    </citation>
    <scope>NUCLEOTIDE SEQUENCE [LARGE SCALE GENOMIC DNA]</scope>
    <source>
        <strain evidence="3">ATCC 25963</strain>
    </source>
</reference>
<protein>
    <submittedName>
        <fullName evidence="2">Uncharacterized protein</fullName>
    </submittedName>
</protein>